<feature type="compositionally biased region" description="Polar residues" evidence="1">
    <location>
        <begin position="90"/>
        <end position="109"/>
    </location>
</feature>
<feature type="compositionally biased region" description="Basic and acidic residues" evidence="1">
    <location>
        <begin position="215"/>
        <end position="239"/>
    </location>
</feature>
<evidence type="ECO:0000313" key="2">
    <source>
        <dbReference type="EMBL" id="CEM52946.1"/>
    </source>
</evidence>
<organism evidence="2">
    <name type="scientific">Chromera velia CCMP2878</name>
    <dbReference type="NCBI Taxonomy" id="1169474"/>
    <lineage>
        <taxon>Eukaryota</taxon>
        <taxon>Sar</taxon>
        <taxon>Alveolata</taxon>
        <taxon>Colpodellida</taxon>
        <taxon>Chromeraceae</taxon>
        <taxon>Chromera</taxon>
    </lineage>
</organism>
<dbReference type="VEuPathDB" id="CryptoDB:Cvel_11625"/>
<feature type="region of interest" description="Disordered" evidence="1">
    <location>
        <begin position="186"/>
        <end position="253"/>
    </location>
</feature>
<name>A0A0G4I7G4_9ALVE</name>
<feature type="compositionally biased region" description="Gly residues" evidence="1">
    <location>
        <begin position="198"/>
        <end position="209"/>
    </location>
</feature>
<accession>A0A0G4I7G4</accession>
<reference evidence="2" key="1">
    <citation type="submission" date="2014-11" db="EMBL/GenBank/DDBJ databases">
        <authorList>
            <person name="Otto D Thomas"/>
            <person name="Naeem Raeece"/>
        </authorList>
    </citation>
    <scope>NUCLEOTIDE SEQUENCE</scope>
</reference>
<proteinExistence type="predicted"/>
<sequence length="368" mass="39227">MDRDVPSSSSLTVTAGSLFLEQRVEAVFSPPPTFSVGTPSAHNLPNSLQRDPLRCALGVLGKESDGAACLLCGGTPTVLQTHHEEMPTHTEGQTATNHQQAAERGSNTVGDFKHGIISPAAQEETLMRRRKLLAEELQSLYRDLPVLSLDEEEVETAKQAAREEEEEGGDWEPVGRFARGTLRVSGSTIPSAGDRMAVGGGGCSEGGRVSGKEILGNDRGKEDGKKKDGELAGGEKEDLGVEDSPVAVGGGEGQEENECVSVFSASSSVSVCSSDVSGSLFALHEKTIEAAAVDPTFNSDLLNGFLRQCNEGELFLMEPDDRSLPGESFCNASECSFVHPGFEEGENWEEVVEDRELREVALSLMAEK</sequence>
<dbReference type="AlphaFoldDB" id="A0A0G4I7G4"/>
<dbReference type="EMBL" id="CDMZ01005444">
    <property type="protein sequence ID" value="CEM52946.1"/>
    <property type="molecule type" value="Genomic_DNA"/>
</dbReference>
<gene>
    <name evidence="2" type="ORF">Cvel_11625</name>
</gene>
<evidence type="ECO:0000256" key="1">
    <source>
        <dbReference type="SAM" id="MobiDB-lite"/>
    </source>
</evidence>
<feature type="region of interest" description="Disordered" evidence="1">
    <location>
        <begin position="87"/>
        <end position="113"/>
    </location>
</feature>
<protein>
    <submittedName>
        <fullName evidence="2">Uncharacterized protein</fullName>
    </submittedName>
</protein>